<dbReference type="InterPro" id="IPR007219">
    <property type="entry name" value="XnlR_reg_dom"/>
</dbReference>
<sequence>VPCETCVKRGCSAICPEGSLTTGKGNRLALADAEELHKKIERLRERCTKLEDALRTLQAAITDEPHPLLRDESTMDTTPSAGSSGSSPSGPLLTEEDEEILDAFGTLTLGIRGEARFFGQTSRSEAPTRTIPTTDSFPRLSPEIVAEAQIELTIPCRHPWLKEQIHALLPSLSHACRLCEIFVEYGQYIWYPIPRAELFDNILGSAYKTLPLAWLTIGLAVKMGHSVSPVMCADVNSNRWKLDPENGQKRARVFWQLLMQDTWLSFGFGRPPSMCLSFVDCPFPKDTEERMNAQGQKEGGFHPWTWQYTKLLNKIIFSVFGAKAPQYSSILEYDRMIRDFPVPINLRPNCGQHCGEPADLPISVFMQRFWTLTEKEATLLSLHRPWFAQALQEQPGDLLRHRYGPSVMAIYRSAWRIIEGAREAHKRASAVVSRLGLVWSQCLAAGIVMCLLVTRAPTSALAASSLQELDVLVEVFEKAAVTSQIASNNLEVVRKLRGQGYEVLHKPRTPGESSTNGLIDRELDRLGGRTHLISSMHESAMVCTLRNGSAASSGSSSSASAVCSDMIHPTIMQDLRVFEGIDAASWNGGASAPLDTNQFNYPDMPLQIQQPPVPGPDIFDELFGAQAFPPEPEQPVGPPVLDSTWQTFIEQLGF</sequence>
<dbReference type="SMART" id="SM00906">
    <property type="entry name" value="Fungal_trans"/>
    <property type="match status" value="1"/>
</dbReference>
<dbReference type="GO" id="GO:0006351">
    <property type="term" value="P:DNA-templated transcription"/>
    <property type="evidence" value="ECO:0007669"/>
    <property type="project" value="InterPro"/>
</dbReference>
<keyword evidence="7" id="KW-1185">Reference proteome</keyword>
<comment type="subcellular location">
    <subcellularLocation>
        <location evidence="1">Nucleus</location>
    </subcellularLocation>
</comment>
<accession>A0A165TCI5</accession>
<gene>
    <name evidence="6" type="ORF">DAEQUDRAFT_662513</name>
</gene>
<evidence type="ECO:0000256" key="1">
    <source>
        <dbReference type="ARBA" id="ARBA00004123"/>
    </source>
</evidence>
<dbReference type="InterPro" id="IPR050613">
    <property type="entry name" value="Sec_Metabolite_Reg"/>
</dbReference>
<evidence type="ECO:0000256" key="4">
    <source>
        <dbReference type="SAM" id="MobiDB-lite"/>
    </source>
</evidence>
<dbReference type="GO" id="GO:0005634">
    <property type="term" value="C:nucleus"/>
    <property type="evidence" value="ECO:0007669"/>
    <property type="project" value="UniProtKB-SubCell"/>
</dbReference>
<keyword evidence="2" id="KW-0539">Nucleus</keyword>
<dbReference type="Pfam" id="PF04082">
    <property type="entry name" value="Fungal_trans"/>
    <property type="match status" value="1"/>
</dbReference>
<feature type="compositionally biased region" description="Low complexity" evidence="4">
    <location>
        <begin position="79"/>
        <end position="91"/>
    </location>
</feature>
<dbReference type="AlphaFoldDB" id="A0A165TCI5"/>
<evidence type="ECO:0000259" key="5">
    <source>
        <dbReference type="SMART" id="SM00906"/>
    </source>
</evidence>
<organism evidence="6 7">
    <name type="scientific">Daedalea quercina L-15889</name>
    <dbReference type="NCBI Taxonomy" id="1314783"/>
    <lineage>
        <taxon>Eukaryota</taxon>
        <taxon>Fungi</taxon>
        <taxon>Dikarya</taxon>
        <taxon>Basidiomycota</taxon>
        <taxon>Agaricomycotina</taxon>
        <taxon>Agaricomycetes</taxon>
        <taxon>Polyporales</taxon>
        <taxon>Fomitopsis</taxon>
    </lineage>
</organism>
<dbReference type="GO" id="GO:0003677">
    <property type="term" value="F:DNA binding"/>
    <property type="evidence" value="ECO:0007669"/>
    <property type="project" value="InterPro"/>
</dbReference>
<dbReference type="Proteomes" id="UP000076727">
    <property type="component" value="Unassembled WGS sequence"/>
</dbReference>
<dbReference type="STRING" id="1314783.A0A165TCI5"/>
<evidence type="ECO:0000256" key="3">
    <source>
        <dbReference type="SAM" id="Coils"/>
    </source>
</evidence>
<dbReference type="CDD" id="cd12148">
    <property type="entry name" value="fungal_TF_MHR"/>
    <property type="match status" value="1"/>
</dbReference>
<evidence type="ECO:0000313" key="7">
    <source>
        <dbReference type="Proteomes" id="UP000076727"/>
    </source>
</evidence>
<name>A0A165TCI5_9APHY</name>
<keyword evidence="3" id="KW-0175">Coiled coil</keyword>
<protein>
    <recommendedName>
        <fullName evidence="5">Xylanolytic transcriptional activator regulatory domain-containing protein</fullName>
    </recommendedName>
</protein>
<feature type="non-terminal residue" evidence="6">
    <location>
        <position position="1"/>
    </location>
</feature>
<dbReference type="OrthoDB" id="424974at2759"/>
<evidence type="ECO:0000313" key="6">
    <source>
        <dbReference type="EMBL" id="KZT73240.1"/>
    </source>
</evidence>
<feature type="domain" description="Xylanolytic transcriptional activator regulatory" evidence="5">
    <location>
        <begin position="213"/>
        <end position="290"/>
    </location>
</feature>
<feature type="coiled-coil region" evidence="3">
    <location>
        <begin position="26"/>
        <end position="60"/>
    </location>
</feature>
<reference evidence="6 7" key="1">
    <citation type="journal article" date="2016" name="Mol. Biol. Evol.">
        <title>Comparative Genomics of Early-Diverging Mushroom-Forming Fungi Provides Insights into the Origins of Lignocellulose Decay Capabilities.</title>
        <authorList>
            <person name="Nagy L.G."/>
            <person name="Riley R."/>
            <person name="Tritt A."/>
            <person name="Adam C."/>
            <person name="Daum C."/>
            <person name="Floudas D."/>
            <person name="Sun H."/>
            <person name="Yadav J.S."/>
            <person name="Pangilinan J."/>
            <person name="Larsson K.H."/>
            <person name="Matsuura K."/>
            <person name="Barry K."/>
            <person name="Labutti K."/>
            <person name="Kuo R."/>
            <person name="Ohm R.A."/>
            <person name="Bhattacharya S.S."/>
            <person name="Shirouzu T."/>
            <person name="Yoshinaga Y."/>
            <person name="Martin F.M."/>
            <person name="Grigoriev I.V."/>
            <person name="Hibbett D.S."/>
        </authorList>
    </citation>
    <scope>NUCLEOTIDE SEQUENCE [LARGE SCALE GENOMIC DNA]</scope>
    <source>
        <strain evidence="6 7">L-15889</strain>
    </source>
</reference>
<feature type="compositionally biased region" description="Basic and acidic residues" evidence="4">
    <location>
        <begin position="63"/>
        <end position="73"/>
    </location>
</feature>
<dbReference type="PANTHER" id="PTHR31001">
    <property type="entry name" value="UNCHARACTERIZED TRANSCRIPTIONAL REGULATORY PROTEIN"/>
    <property type="match status" value="1"/>
</dbReference>
<dbReference type="EMBL" id="KV429037">
    <property type="protein sequence ID" value="KZT73240.1"/>
    <property type="molecule type" value="Genomic_DNA"/>
</dbReference>
<evidence type="ECO:0000256" key="2">
    <source>
        <dbReference type="ARBA" id="ARBA00023242"/>
    </source>
</evidence>
<dbReference type="GO" id="GO:0008270">
    <property type="term" value="F:zinc ion binding"/>
    <property type="evidence" value="ECO:0007669"/>
    <property type="project" value="InterPro"/>
</dbReference>
<feature type="region of interest" description="Disordered" evidence="4">
    <location>
        <begin position="61"/>
        <end position="93"/>
    </location>
</feature>
<proteinExistence type="predicted"/>